<name>A0A2V1GXA3_9GAMM</name>
<evidence type="ECO:0000313" key="14">
    <source>
        <dbReference type="EMBL" id="PVZ68894.1"/>
    </source>
</evidence>
<keyword evidence="10 13" id="KW-0067">ATP-binding</keyword>
<dbReference type="GO" id="GO:0009245">
    <property type="term" value="P:lipid A biosynthetic process"/>
    <property type="evidence" value="ECO:0007669"/>
    <property type="project" value="UniProtKB-UniRule"/>
</dbReference>
<comment type="similarity">
    <text evidence="13">Belongs to the LpxK family.</text>
</comment>
<dbReference type="GO" id="GO:0005886">
    <property type="term" value="C:plasma membrane"/>
    <property type="evidence" value="ECO:0007669"/>
    <property type="project" value="TreeGrafter"/>
</dbReference>
<organism evidence="14 15">
    <name type="scientific">Pelagibaculum spongiae</name>
    <dbReference type="NCBI Taxonomy" id="2080658"/>
    <lineage>
        <taxon>Bacteria</taxon>
        <taxon>Pseudomonadati</taxon>
        <taxon>Pseudomonadota</taxon>
        <taxon>Gammaproteobacteria</taxon>
        <taxon>Oceanospirillales</taxon>
        <taxon>Pelagibaculum</taxon>
    </lineage>
</organism>
<dbReference type="AlphaFoldDB" id="A0A2V1GXA3"/>
<dbReference type="HAMAP" id="MF_00409">
    <property type="entry name" value="LpxK"/>
    <property type="match status" value="1"/>
</dbReference>
<evidence type="ECO:0000256" key="11">
    <source>
        <dbReference type="ARBA" id="ARBA00023098"/>
    </source>
</evidence>
<evidence type="ECO:0000256" key="10">
    <source>
        <dbReference type="ARBA" id="ARBA00022840"/>
    </source>
</evidence>
<dbReference type="UniPathway" id="UPA00359">
    <property type="reaction ID" value="UER00482"/>
</dbReference>
<dbReference type="Proteomes" id="UP000244906">
    <property type="component" value="Unassembled WGS sequence"/>
</dbReference>
<evidence type="ECO:0000256" key="4">
    <source>
        <dbReference type="ARBA" id="ARBA00016436"/>
    </source>
</evidence>
<evidence type="ECO:0000256" key="13">
    <source>
        <dbReference type="HAMAP-Rule" id="MF_00409"/>
    </source>
</evidence>
<keyword evidence="6 13" id="KW-0441">Lipid A biosynthesis</keyword>
<dbReference type="SUPFAM" id="SSF52540">
    <property type="entry name" value="P-loop containing nucleoside triphosphate hydrolases"/>
    <property type="match status" value="1"/>
</dbReference>
<keyword evidence="7 13" id="KW-0808">Transferase</keyword>
<reference evidence="14 15" key="1">
    <citation type="submission" date="2018-04" db="EMBL/GenBank/DDBJ databases">
        <title>Thalassorhabdus spongiae gen. nov., sp. nov., isolated from a marine sponge in South-West Iceland.</title>
        <authorList>
            <person name="Knobloch S."/>
            <person name="Daussin A."/>
            <person name="Johannsson R."/>
            <person name="Marteinsson V.T."/>
        </authorList>
    </citation>
    <scope>NUCLEOTIDE SEQUENCE [LARGE SCALE GENOMIC DNA]</scope>
    <source>
        <strain evidence="14 15">Hp12</strain>
    </source>
</reference>
<evidence type="ECO:0000256" key="3">
    <source>
        <dbReference type="ARBA" id="ARBA00012071"/>
    </source>
</evidence>
<evidence type="ECO:0000313" key="15">
    <source>
        <dbReference type="Proteomes" id="UP000244906"/>
    </source>
</evidence>
<evidence type="ECO:0000256" key="12">
    <source>
        <dbReference type="ARBA" id="ARBA00029757"/>
    </source>
</evidence>
<evidence type="ECO:0000256" key="5">
    <source>
        <dbReference type="ARBA" id="ARBA00022516"/>
    </source>
</evidence>
<gene>
    <name evidence="13" type="primary">lpxK</name>
    <name evidence="14" type="ORF">DC094_11620</name>
</gene>
<evidence type="ECO:0000256" key="6">
    <source>
        <dbReference type="ARBA" id="ARBA00022556"/>
    </source>
</evidence>
<dbReference type="InterPro" id="IPR027417">
    <property type="entry name" value="P-loop_NTPase"/>
</dbReference>
<evidence type="ECO:0000256" key="7">
    <source>
        <dbReference type="ARBA" id="ARBA00022679"/>
    </source>
</evidence>
<accession>A0A2V1GXA3</accession>
<dbReference type="NCBIfam" id="TIGR00682">
    <property type="entry name" value="lpxK"/>
    <property type="match status" value="1"/>
</dbReference>
<dbReference type="RefSeq" id="WP_116687279.1">
    <property type="nucleotide sequence ID" value="NZ_CAWNYD010000004.1"/>
</dbReference>
<dbReference type="GO" id="GO:0009029">
    <property type="term" value="F:lipid-A 4'-kinase activity"/>
    <property type="evidence" value="ECO:0007669"/>
    <property type="project" value="UniProtKB-UniRule"/>
</dbReference>
<sequence>MSKSAGDVLRRWLEPVFLSLWYQDQNKWLGWLLKPLSHLFDFIVCRKRHQYLLGKKTSFAAGVPTIVVGNLTAGGAGKTPLTLWLIDWAKDNGFNPGVVSRGYGSSSDQLRLVDEQSTAADVGDEPLMMFLRGQTKVAVGRDRVAVAKLLVAQGCDLLICDDGLQHYRLARDIEIAVIDGQRRFGNQKMLPAGPLREPVSRLDSVDFVVCNGSAGRSGEFEMQLQPGKLQPLHSDETALAPQLGKVLAVAGIGNPQRFHNTLTQLGFSPELKALPDHHHYQLEDLSPNDALPLLMTEKDAVKCRHLERPNSWYLPVTAKLSNEFSSHLKTKLAEVTHG</sequence>
<keyword evidence="9 13" id="KW-0418">Kinase</keyword>
<keyword evidence="15" id="KW-1185">Reference proteome</keyword>
<dbReference type="EMBL" id="QDDL01000004">
    <property type="protein sequence ID" value="PVZ68894.1"/>
    <property type="molecule type" value="Genomic_DNA"/>
</dbReference>
<dbReference type="EC" id="2.7.1.130" evidence="3 13"/>
<evidence type="ECO:0000256" key="1">
    <source>
        <dbReference type="ARBA" id="ARBA00002274"/>
    </source>
</evidence>
<evidence type="ECO:0000256" key="8">
    <source>
        <dbReference type="ARBA" id="ARBA00022741"/>
    </source>
</evidence>
<comment type="catalytic activity">
    <reaction evidence="13">
        <text>a lipid A disaccharide + ATP = a lipid IVA + ADP + H(+)</text>
        <dbReference type="Rhea" id="RHEA:67840"/>
        <dbReference type="ChEBI" id="CHEBI:15378"/>
        <dbReference type="ChEBI" id="CHEBI:30616"/>
        <dbReference type="ChEBI" id="CHEBI:176343"/>
        <dbReference type="ChEBI" id="CHEBI:176425"/>
        <dbReference type="ChEBI" id="CHEBI:456216"/>
        <dbReference type="EC" id="2.7.1.130"/>
    </reaction>
</comment>
<dbReference type="Pfam" id="PF02606">
    <property type="entry name" value="LpxK"/>
    <property type="match status" value="1"/>
</dbReference>
<feature type="binding site" evidence="13">
    <location>
        <begin position="72"/>
        <end position="79"/>
    </location>
    <ligand>
        <name>ATP</name>
        <dbReference type="ChEBI" id="CHEBI:30616"/>
    </ligand>
</feature>
<dbReference type="InterPro" id="IPR003758">
    <property type="entry name" value="LpxK"/>
</dbReference>
<comment type="function">
    <text evidence="1 13">Transfers the gamma-phosphate of ATP to the 4'-position of a tetraacyldisaccharide 1-phosphate intermediate (termed DS-1-P) to form tetraacyldisaccharide 1,4'-bis-phosphate (lipid IVA).</text>
</comment>
<dbReference type="PANTHER" id="PTHR42724:SF1">
    <property type="entry name" value="TETRAACYLDISACCHARIDE 4'-KINASE, MITOCHONDRIAL-RELATED"/>
    <property type="match status" value="1"/>
</dbReference>
<comment type="caution">
    <text evidence="14">The sequence shown here is derived from an EMBL/GenBank/DDBJ whole genome shotgun (WGS) entry which is preliminary data.</text>
</comment>
<keyword evidence="5 13" id="KW-0444">Lipid biosynthesis</keyword>
<dbReference type="OrthoDB" id="9766423at2"/>
<evidence type="ECO:0000256" key="2">
    <source>
        <dbReference type="ARBA" id="ARBA00004870"/>
    </source>
</evidence>
<keyword evidence="11 13" id="KW-0443">Lipid metabolism</keyword>
<keyword evidence="8 13" id="KW-0547">Nucleotide-binding</keyword>
<evidence type="ECO:0000256" key="9">
    <source>
        <dbReference type="ARBA" id="ARBA00022777"/>
    </source>
</evidence>
<dbReference type="GO" id="GO:0005524">
    <property type="term" value="F:ATP binding"/>
    <property type="evidence" value="ECO:0007669"/>
    <property type="project" value="UniProtKB-UniRule"/>
</dbReference>
<protein>
    <recommendedName>
        <fullName evidence="4 13">Tetraacyldisaccharide 4'-kinase</fullName>
        <ecNumber evidence="3 13">2.7.1.130</ecNumber>
    </recommendedName>
    <alternativeName>
        <fullName evidence="12 13">Lipid A 4'-kinase</fullName>
    </alternativeName>
</protein>
<dbReference type="PANTHER" id="PTHR42724">
    <property type="entry name" value="TETRAACYLDISACCHARIDE 4'-KINASE"/>
    <property type="match status" value="1"/>
</dbReference>
<comment type="pathway">
    <text evidence="2 13">Glycolipid biosynthesis; lipid IV(A) biosynthesis; lipid IV(A) from (3R)-3-hydroxytetradecanoyl-[acyl-carrier-protein] and UDP-N-acetyl-alpha-D-glucosamine: step 6/6.</text>
</comment>
<proteinExistence type="inferred from homology"/>
<dbReference type="GO" id="GO:0009244">
    <property type="term" value="P:lipopolysaccharide core region biosynthetic process"/>
    <property type="evidence" value="ECO:0007669"/>
    <property type="project" value="TreeGrafter"/>
</dbReference>